<proteinExistence type="inferred from homology"/>
<accession>A0AAN5CYD7</accession>
<comment type="function">
    <text evidence="1">Histones H1 are necessary for the condensation of nucleosome chains into higher-order structures.</text>
</comment>
<dbReference type="GO" id="GO:0031492">
    <property type="term" value="F:nucleosomal DNA binding"/>
    <property type="evidence" value="ECO:0007669"/>
    <property type="project" value="TreeGrafter"/>
</dbReference>
<dbReference type="InterPro" id="IPR036390">
    <property type="entry name" value="WH_DNA-bd_sf"/>
</dbReference>
<dbReference type="InterPro" id="IPR005819">
    <property type="entry name" value="H1/H5"/>
</dbReference>
<evidence type="ECO:0000256" key="6">
    <source>
        <dbReference type="ARBA" id="ARBA00023242"/>
    </source>
</evidence>
<dbReference type="GO" id="GO:0003690">
    <property type="term" value="F:double-stranded DNA binding"/>
    <property type="evidence" value="ECO:0007669"/>
    <property type="project" value="TreeGrafter"/>
</dbReference>
<evidence type="ECO:0000259" key="9">
    <source>
        <dbReference type="PROSITE" id="PS51504"/>
    </source>
</evidence>
<comment type="caution">
    <text evidence="10">The sequence shown here is derived from an EMBL/GenBank/DDBJ whole genome shotgun (WGS) entry which is preliminary data.</text>
</comment>
<dbReference type="Pfam" id="PF00538">
    <property type="entry name" value="Linker_histone"/>
    <property type="match status" value="1"/>
</dbReference>
<dbReference type="PRINTS" id="PR00624">
    <property type="entry name" value="HISTONEH5"/>
</dbReference>
<gene>
    <name evidence="10" type="ORF">PMAYCL1PPCAC_23418</name>
</gene>
<dbReference type="AlphaFoldDB" id="A0AAN5CYD7"/>
<evidence type="ECO:0000256" key="5">
    <source>
        <dbReference type="ARBA" id="ARBA00023125"/>
    </source>
</evidence>
<feature type="non-terminal residue" evidence="10">
    <location>
        <position position="1"/>
    </location>
</feature>
<keyword evidence="4 7" id="KW-0158">Chromosome</keyword>
<keyword evidence="6 7" id="KW-0539">Nucleus</keyword>
<dbReference type="SUPFAM" id="SSF46785">
    <property type="entry name" value="Winged helix' DNA-binding domain"/>
    <property type="match status" value="1"/>
</dbReference>
<evidence type="ECO:0000256" key="4">
    <source>
        <dbReference type="ARBA" id="ARBA00022454"/>
    </source>
</evidence>
<dbReference type="Proteomes" id="UP001328107">
    <property type="component" value="Unassembled WGS sequence"/>
</dbReference>
<protein>
    <recommendedName>
        <fullName evidence="9">H15 domain-containing protein</fullName>
    </recommendedName>
</protein>
<evidence type="ECO:0000256" key="7">
    <source>
        <dbReference type="RuleBase" id="RU003894"/>
    </source>
</evidence>
<dbReference type="SMART" id="SM00526">
    <property type="entry name" value="H15"/>
    <property type="match status" value="1"/>
</dbReference>
<evidence type="ECO:0000313" key="11">
    <source>
        <dbReference type="Proteomes" id="UP001328107"/>
    </source>
</evidence>
<dbReference type="PANTHER" id="PTHR11467">
    <property type="entry name" value="HISTONE H1"/>
    <property type="match status" value="1"/>
</dbReference>
<comment type="similarity">
    <text evidence="7">Belongs to the histone H1/H5 family.</text>
</comment>
<dbReference type="GO" id="GO:0045910">
    <property type="term" value="P:negative regulation of DNA recombination"/>
    <property type="evidence" value="ECO:0007669"/>
    <property type="project" value="TreeGrafter"/>
</dbReference>
<feature type="compositionally biased region" description="Low complexity" evidence="8">
    <location>
        <begin position="170"/>
        <end position="187"/>
    </location>
</feature>
<dbReference type="GO" id="GO:0030527">
    <property type="term" value="F:structural constituent of chromatin"/>
    <property type="evidence" value="ECO:0007669"/>
    <property type="project" value="InterPro"/>
</dbReference>
<dbReference type="PROSITE" id="PS51504">
    <property type="entry name" value="H15"/>
    <property type="match status" value="1"/>
</dbReference>
<evidence type="ECO:0000256" key="1">
    <source>
        <dbReference type="ARBA" id="ARBA00002809"/>
    </source>
</evidence>
<dbReference type="Gene3D" id="1.10.10.10">
    <property type="entry name" value="Winged helix-like DNA-binding domain superfamily/Winged helix DNA-binding domain"/>
    <property type="match status" value="1"/>
</dbReference>
<evidence type="ECO:0000313" key="10">
    <source>
        <dbReference type="EMBL" id="GMR53223.1"/>
    </source>
</evidence>
<organism evidence="10 11">
    <name type="scientific">Pristionchus mayeri</name>
    <dbReference type="NCBI Taxonomy" id="1317129"/>
    <lineage>
        <taxon>Eukaryota</taxon>
        <taxon>Metazoa</taxon>
        <taxon>Ecdysozoa</taxon>
        <taxon>Nematoda</taxon>
        <taxon>Chromadorea</taxon>
        <taxon>Rhabditida</taxon>
        <taxon>Rhabditina</taxon>
        <taxon>Diplogasteromorpha</taxon>
        <taxon>Diplogasteroidea</taxon>
        <taxon>Neodiplogasteridae</taxon>
        <taxon>Pristionchus</taxon>
    </lineage>
</organism>
<feature type="domain" description="H15" evidence="9">
    <location>
        <begin position="11"/>
        <end position="85"/>
    </location>
</feature>
<dbReference type="CDD" id="cd00073">
    <property type="entry name" value="H15"/>
    <property type="match status" value="1"/>
</dbReference>
<dbReference type="GO" id="GO:0030261">
    <property type="term" value="P:chromosome condensation"/>
    <property type="evidence" value="ECO:0007669"/>
    <property type="project" value="TreeGrafter"/>
</dbReference>
<evidence type="ECO:0000256" key="3">
    <source>
        <dbReference type="ARBA" id="ARBA00004286"/>
    </source>
</evidence>
<dbReference type="GO" id="GO:0000786">
    <property type="term" value="C:nucleosome"/>
    <property type="evidence" value="ECO:0007669"/>
    <property type="project" value="InterPro"/>
</dbReference>
<dbReference type="PANTHER" id="PTHR11467:SF20">
    <property type="entry name" value="H15 DOMAIN-CONTAINING PROTEIN-RELATED"/>
    <property type="match status" value="1"/>
</dbReference>
<reference evidence="11" key="1">
    <citation type="submission" date="2022-10" db="EMBL/GenBank/DDBJ databases">
        <title>Genome assembly of Pristionchus species.</title>
        <authorList>
            <person name="Yoshida K."/>
            <person name="Sommer R.J."/>
        </authorList>
    </citation>
    <scope>NUCLEOTIDE SEQUENCE [LARGE SCALE GENOMIC DNA]</scope>
    <source>
        <strain evidence="11">RS5460</strain>
    </source>
</reference>
<keyword evidence="11" id="KW-1185">Reference proteome</keyword>
<dbReference type="GO" id="GO:0005634">
    <property type="term" value="C:nucleus"/>
    <property type="evidence" value="ECO:0007669"/>
    <property type="project" value="UniProtKB-SubCell"/>
</dbReference>
<dbReference type="InterPro" id="IPR005818">
    <property type="entry name" value="Histone_H1/H5_H15"/>
</dbReference>
<evidence type="ECO:0000256" key="8">
    <source>
        <dbReference type="SAM" id="MobiDB-lite"/>
    </source>
</evidence>
<dbReference type="GO" id="GO:0006334">
    <property type="term" value="P:nucleosome assembly"/>
    <property type="evidence" value="ECO:0007669"/>
    <property type="project" value="InterPro"/>
</dbReference>
<feature type="compositionally biased region" description="Basic residues" evidence="8">
    <location>
        <begin position="147"/>
        <end position="169"/>
    </location>
</feature>
<dbReference type="EMBL" id="BTRK01000005">
    <property type="protein sequence ID" value="GMR53223.1"/>
    <property type="molecule type" value="Genomic_DNA"/>
</dbReference>
<dbReference type="InterPro" id="IPR036388">
    <property type="entry name" value="WH-like_DNA-bd_sf"/>
</dbReference>
<sequence>RPLIMSQPKEKHPSYAAMITQTITELKEKKGSTKPAIVKQLAAAYDIDSKIAGKYVGKALLKGLYEGVFVLSDGVGLKGRFKLPQVGNAPEKRKSAISAAAALPPSASVRANLPTVAPKKKKAAKTGNAPAPKKAAKSPKKDTAAKPSKKTPAPKKMMPKGKKAKKASQKKAVTTAVSVQPPAQAAV</sequence>
<keyword evidence="5 7" id="KW-0238">DNA-binding</keyword>
<evidence type="ECO:0000256" key="2">
    <source>
        <dbReference type="ARBA" id="ARBA00004123"/>
    </source>
</evidence>
<comment type="subcellular location">
    <subcellularLocation>
        <location evidence="3">Chromosome</location>
    </subcellularLocation>
    <subcellularLocation>
        <location evidence="2 7">Nucleus</location>
    </subcellularLocation>
</comment>
<name>A0AAN5CYD7_9BILA</name>
<feature type="region of interest" description="Disordered" evidence="8">
    <location>
        <begin position="110"/>
        <end position="187"/>
    </location>
</feature>